<feature type="chain" id="PRO_5012441464" description="DUF5666 domain-containing protein" evidence="1">
    <location>
        <begin position="24"/>
        <end position="107"/>
    </location>
</feature>
<dbReference type="OrthoDB" id="7876219at2"/>
<gene>
    <name evidence="2" type="ORF">ROA7023_00724</name>
</gene>
<sequence length="107" mass="10903">MTRTIALALAAAATLGTATVASADSYFGIIDRQGDSAILDLGTVVSEADGVVEIYNGDTLLGSSAVRAGANGNVRVNVNTPPLTDVTAQLRSGDAVLAERQIDISRN</sequence>
<accession>A0A1Y5RRR7</accession>
<dbReference type="Proteomes" id="UP000193900">
    <property type="component" value="Unassembled WGS sequence"/>
</dbReference>
<evidence type="ECO:0000313" key="2">
    <source>
        <dbReference type="EMBL" id="SLN23877.1"/>
    </source>
</evidence>
<keyword evidence="1" id="KW-0732">Signal</keyword>
<organism evidence="2 3">
    <name type="scientific">Roseisalinus antarcticus</name>
    <dbReference type="NCBI Taxonomy" id="254357"/>
    <lineage>
        <taxon>Bacteria</taxon>
        <taxon>Pseudomonadati</taxon>
        <taxon>Pseudomonadota</taxon>
        <taxon>Alphaproteobacteria</taxon>
        <taxon>Rhodobacterales</taxon>
        <taxon>Roseobacteraceae</taxon>
        <taxon>Roseisalinus</taxon>
    </lineage>
</organism>
<dbReference type="EMBL" id="FWFZ01000002">
    <property type="protein sequence ID" value="SLN23877.1"/>
    <property type="molecule type" value="Genomic_DNA"/>
</dbReference>
<feature type="signal peptide" evidence="1">
    <location>
        <begin position="1"/>
        <end position="23"/>
    </location>
</feature>
<evidence type="ECO:0000313" key="3">
    <source>
        <dbReference type="Proteomes" id="UP000193900"/>
    </source>
</evidence>
<dbReference type="RefSeq" id="WP_085877629.1">
    <property type="nucleotide sequence ID" value="NZ_FWFZ01000002.1"/>
</dbReference>
<evidence type="ECO:0008006" key="4">
    <source>
        <dbReference type="Google" id="ProtNLM"/>
    </source>
</evidence>
<protein>
    <recommendedName>
        <fullName evidence="4">DUF5666 domain-containing protein</fullName>
    </recommendedName>
</protein>
<keyword evidence="3" id="KW-1185">Reference proteome</keyword>
<evidence type="ECO:0000256" key="1">
    <source>
        <dbReference type="SAM" id="SignalP"/>
    </source>
</evidence>
<dbReference type="AlphaFoldDB" id="A0A1Y5RRR7"/>
<proteinExistence type="predicted"/>
<name>A0A1Y5RRR7_9RHOB</name>
<reference evidence="2 3" key="1">
    <citation type="submission" date="2017-03" db="EMBL/GenBank/DDBJ databases">
        <authorList>
            <person name="Afonso C.L."/>
            <person name="Miller P.J."/>
            <person name="Scott M.A."/>
            <person name="Spackman E."/>
            <person name="Goraichik I."/>
            <person name="Dimitrov K.M."/>
            <person name="Suarez D.L."/>
            <person name="Swayne D.E."/>
        </authorList>
    </citation>
    <scope>NUCLEOTIDE SEQUENCE [LARGE SCALE GENOMIC DNA]</scope>
    <source>
        <strain evidence="2 3">CECT 7023</strain>
    </source>
</reference>